<evidence type="ECO:0000259" key="3">
    <source>
        <dbReference type="Pfam" id="PF11716"/>
    </source>
</evidence>
<keyword evidence="4" id="KW-0670">Pyruvate</keyword>
<dbReference type="Proteomes" id="UP000199220">
    <property type="component" value="Unassembled WGS sequence"/>
</dbReference>
<evidence type="ECO:0000313" key="4">
    <source>
        <dbReference type="EMBL" id="SEE64606.1"/>
    </source>
</evidence>
<dbReference type="Gene3D" id="1.20.120.450">
    <property type="entry name" value="dinb family like domain"/>
    <property type="match status" value="1"/>
</dbReference>
<dbReference type="OrthoDB" id="5118203at2"/>
<dbReference type="InterPro" id="IPR017517">
    <property type="entry name" value="Maleyloyr_isom"/>
</dbReference>
<sequence length="258" mass="27474">MGEGTGVAMTPIDPAGNHLLAAAEAEQALDRTIAALAGLTPEQVGQACPLPGWTRGHLLAHVDVVGQALVRQVEAAARRRQVPFIDGGQAALQEAVEAGAQRTQAEHLTALRTLRDRHHASWPDAEDSLWEEPVTFRGGAVADVALAWWRETCVHLVDLDAGARAEEEWSPALAEHLIDFLSVRLPDGPEFVLDVPQERFSYTVAGDGDAPVLISGSLVSLTAWLAGRELTEPPVATQGEDPVELPELGPWPSALPSA</sequence>
<gene>
    <name evidence="4" type="ORF">SAMN04488554_2285</name>
</gene>
<dbReference type="STRING" id="648782.SAMN04488554_2285"/>
<evidence type="ECO:0000256" key="1">
    <source>
        <dbReference type="SAM" id="MobiDB-lite"/>
    </source>
</evidence>
<dbReference type="GO" id="GO:0046872">
    <property type="term" value="F:metal ion binding"/>
    <property type="evidence" value="ECO:0007669"/>
    <property type="project" value="InterPro"/>
</dbReference>
<feature type="domain" description="Mycothiol-dependent maleylpyruvate isomerase metal-binding" evidence="3">
    <location>
        <begin position="26"/>
        <end position="159"/>
    </location>
</feature>
<reference evidence="5" key="1">
    <citation type="submission" date="2016-10" db="EMBL/GenBank/DDBJ databases">
        <authorList>
            <person name="Varghese N."/>
            <person name="Submissions S."/>
        </authorList>
    </citation>
    <scope>NUCLEOTIDE SEQUENCE [LARGE SCALE GENOMIC DNA]</scope>
    <source>
        <strain evidence="5">DSM 21368</strain>
    </source>
</reference>
<feature type="domain" description="MDMPI C-terminal" evidence="2">
    <location>
        <begin position="168"/>
        <end position="243"/>
    </location>
</feature>
<dbReference type="InterPro" id="IPR034660">
    <property type="entry name" value="DinB/YfiT-like"/>
</dbReference>
<evidence type="ECO:0000313" key="5">
    <source>
        <dbReference type="Proteomes" id="UP000199220"/>
    </source>
</evidence>
<dbReference type="InterPro" id="IPR024344">
    <property type="entry name" value="MDMPI_metal-binding"/>
</dbReference>
<accession>A0A1H5KIC1</accession>
<dbReference type="InterPro" id="IPR010872">
    <property type="entry name" value="MDMPI_C-term_domain"/>
</dbReference>
<organism evidence="4 5">
    <name type="scientific">Ruania alba</name>
    <dbReference type="NCBI Taxonomy" id="648782"/>
    <lineage>
        <taxon>Bacteria</taxon>
        <taxon>Bacillati</taxon>
        <taxon>Actinomycetota</taxon>
        <taxon>Actinomycetes</taxon>
        <taxon>Micrococcales</taxon>
        <taxon>Ruaniaceae</taxon>
        <taxon>Ruania</taxon>
    </lineage>
</organism>
<dbReference type="Pfam" id="PF07398">
    <property type="entry name" value="MDMPI_C"/>
    <property type="match status" value="1"/>
</dbReference>
<proteinExistence type="predicted"/>
<keyword evidence="4" id="KW-0413">Isomerase</keyword>
<dbReference type="SUPFAM" id="SSF109854">
    <property type="entry name" value="DinB/YfiT-like putative metalloenzymes"/>
    <property type="match status" value="1"/>
</dbReference>
<dbReference type="NCBIfam" id="TIGR03083">
    <property type="entry name" value="maleylpyruvate isomerase family mycothiol-dependent enzyme"/>
    <property type="match status" value="1"/>
</dbReference>
<keyword evidence="5" id="KW-1185">Reference proteome</keyword>
<dbReference type="AlphaFoldDB" id="A0A1H5KIC1"/>
<dbReference type="InterPro" id="IPR036527">
    <property type="entry name" value="SCP2_sterol-bd_dom_sf"/>
</dbReference>
<dbReference type="EMBL" id="FNTX01000002">
    <property type="protein sequence ID" value="SEE64606.1"/>
    <property type="molecule type" value="Genomic_DNA"/>
</dbReference>
<dbReference type="Pfam" id="PF11716">
    <property type="entry name" value="MDMPI_N"/>
    <property type="match status" value="1"/>
</dbReference>
<evidence type="ECO:0000259" key="2">
    <source>
        <dbReference type="Pfam" id="PF07398"/>
    </source>
</evidence>
<name>A0A1H5KIC1_9MICO</name>
<dbReference type="GO" id="GO:0016853">
    <property type="term" value="F:isomerase activity"/>
    <property type="evidence" value="ECO:0007669"/>
    <property type="project" value="UniProtKB-KW"/>
</dbReference>
<feature type="region of interest" description="Disordered" evidence="1">
    <location>
        <begin position="233"/>
        <end position="258"/>
    </location>
</feature>
<dbReference type="SUPFAM" id="SSF55718">
    <property type="entry name" value="SCP-like"/>
    <property type="match status" value="1"/>
</dbReference>
<protein>
    <submittedName>
        <fullName evidence="4">Maleylpyruvate isomerase</fullName>
    </submittedName>
</protein>